<dbReference type="PANTHER" id="PTHR43126">
    <property type="entry name" value="D-ALANYL-D-ALANINE DIPEPTIDASE"/>
    <property type="match status" value="1"/>
</dbReference>
<evidence type="ECO:0000256" key="4">
    <source>
        <dbReference type="ARBA" id="ARBA00022801"/>
    </source>
</evidence>
<accession>A0ABX6NG12</accession>
<comment type="catalytic activity">
    <reaction evidence="1 9 10">
        <text>D-alanyl-D-alanine + H2O = 2 D-alanine</text>
        <dbReference type="Rhea" id="RHEA:20661"/>
        <dbReference type="ChEBI" id="CHEBI:15377"/>
        <dbReference type="ChEBI" id="CHEBI:57416"/>
        <dbReference type="ChEBI" id="CHEBI:57822"/>
        <dbReference type="EC" id="3.4.13.22"/>
    </reaction>
</comment>
<dbReference type="Proteomes" id="UP000503251">
    <property type="component" value="Chromosome"/>
</dbReference>
<evidence type="ECO:0000256" key="9">
    <source>
        <dbReference type="HAMAP-Rule" id="MF_01924"/>
    </source>
</evidence>
<comment type="similarity">
    <text evidence="9 10">Belongs to the peptidase M15D family.</text>
</comment>
<keyword evidence="13" id="KW-1185">Reference proteome</keyword>
<evidence type="ECO:0000256" key="2">
    <source>
        <dbReference type="ARBA" id="ARBA00022670"/>
    </source>
</evidence>
<evidence type="ECO:0000256" key="7">
    <source>
        <dbReference type="ARBA" id="ARBA00023049"/>
    </source>
</evidence>
<dbReference type="CDD" id="cd14817">
    <property type="entry name" value="D-Ala-D-Ala_dipeptidase_VanX"/>
    <property type="match status" value="1"/>
</dbReference>
<keyword evidence="8 10" id="KW-0961">Cell wall biogenesis/degradation</keyword>
<evidence type="ECO:0000256" key="6">
    <source>
        <dbReference type="ARBA" id="ARBA00022997"/>
    </source>
</evidence>
<dbReference type="PIRSF" id="PIRSF026671">
    <property type="entry name" value="AA_dipeptidase"/>
    <property type="match status" value="1"/>
</dbReference>
<dbReference type="InterPro" id="IPR009045">
    <property type="entry name" value="Zn_M74/Hedgehog-like"/>
</dbReference>
<reference evidence="12 13" key="1">
    <citation type="submission" date="2019-04" db="EMBL/GenBank/DDBJ databases">
        <title>Isolation and culture of sulfate reducing bacteria from the cold seep of the South China Sea.</title>
        <authorList>
            <person name="Sun C."/>
            <person name="Liu R."/>
        </authorList>
    </citation>
    <scope>NUCLEOTIDE SEQUENCE [LARGE SCALE GENOMIC DNA]</scope>
    <source>
        <strain evidence="12 13">CS1</strain>
    </source>
</reference>
<dbReference type="Gene3D" id="3.30.1380.10">
    <property type="match status" value="1"/>
</dbReference>
<feature type="signal peptide" evidence="11">
    <location>
        <begin position="1"/>
        <end position="29"/>
    </location>
</feature>
<evidence type="ECO:0000313" key="13">
    <source>
        <dbReference type="Proteomes" id="UP000503251"/>
    </source>
</evidence>
<dbReference type="SUPFAM" id="SSF55166">
    <property type="entry name" value="Hedgehog/DD-peptidase"/>
    <property type="match status" value="1"/>
</dbReference>
<dbReference type="PANTHER" id="PTHR43126:SF1">
    <property type="entry name" value="D-ALANYL-D-ALANINE DIPEPTIDASE"/>
    <property type="match status" value="1"/>
</dbReference>
<keyword evidence="2 9" id="KW-0645">Protease</keyword>
<proteinExistence type="inferred from homology"/>
<dbReference type="InterPro" id="IPR000755">
    <property type="entry name" value="A_A_dipeptidase"/>
</dbReference>
<sequence>MPVPGRSHDRRAVVLCCLVFLLYAASVFAAELPEGFVYLDEIAPTVAQEVRYYGEDNFVGARVDGYLAPRIIAARQVAEGLKTVQAELKPFGLGLKVFDAYRPQRAVDHFVRWARDLDDTRTKAKYYPDVPKSKLFEQDYIALRSGHSRGAAVDLTIVSLDDGAELDMGSGFDFFGPISWPDTDAINAQQRANRLLLRRLMLEHGFAPYPREWWHFSLKDEPFPDTYFDFPIQ</sequence>
<dbReference type="EMBL" id="CP039543">
    <property type="protein sequence ID" value="QJT08978.1"/>
    <property type="molecule type" value="Genomic_DNA"/>
</dbReference>
<dbReference type="HAMAP" id="MF_01924">
    <property type="entry name" value="A_A_dipeptidase"/>
    <property type="match status" value="1"/>
</dbReference>
<feature type="binding site" evidence="9">
    <location>
        <position position="147"/>
    </location>
    <ligand>
        <name>Zn(2+)</name>
        <dbReference type="ChEBI" id="CHEBI:29105"/>
        <note>catalytic</note>
    </ligand>
</feature>
<comment type="function">
    <text evidence="9 10">Catalyzes hydrolysis of the D-alanyl-D-alanine dipeptide.</text>
</comment>
<comment type="cofactor">
    <cofactor evidence="9">
        <name>Zn(2+)</name>
        <dbReference type="ChEBI" id="CHEBI:29105"/>
    </cofactor>
    <text evidence="9">Binds 1 zinc ion per subunit.</text>
</comment>
<evidence type="ECO:0000256" key="10">
    <source>
        <dbReference type="PIRNR" id="PIRNR026671"/>
    </source>
</evidence>
<keyword evidence="4 9" id="KW-0378">Hydrolase</keyword>
<keyword evidence="7 9" id="KW-0482">Metalloprotease</keyword>
<gene>
    <name evidence="12" type="ORF">E8L03_08555</name>
</gene>
<dbReference type="Pfam" id="PF01427">
    <property type="entry name" value="Peptidase_M15"/>
    <property type="match status" value="1"/>
</dbReference>
<feature type="active site" description="Proton donor/acceptor" evidence="9">
    <location>
        <position position="212"/>
    </location>
</feature>
<organism evidence="12 13">
    <name type="scientific">Oceanidesulfovibrio marinus</name>
    <dbReference type="NCBI Taxonomy" id="370038"/>
    <lineage>
        <taxon>Bacteria</taxon>
        <taxon>Pseudomonadati</taxon>
        <taxon>Thermodesulfobacteriota</taxon>
        <taxon>Desulfovibrionia</taxon>
        <taxon>Desulfovibrionales</taxon>
        <taxon>Desulfovibrionaceae</taxon>
        <taxon>Oceanidesulfovibrio</taxon>
    </lineage>
</organism>
<keyword evidence="11" id="KW-0732">Signal</keyword>
<dbReference type="EC" id="3.4.13.22" evidence="9 10"/>
<dbReference type="RefSeq" id="WP_171267099.1">
    <property type="nucleotide sequence ID" value="NZ_CP039543.1"/>
</dbReference>
<name>A0ABX6NG12_9BACT</name>
<evidence type="ECO:0000256" key="3">
    <source>
        <dbReference type="ARBA" id="ARBA00022723"/>
    </source>
</evidence>
<evidence type="ECO:0000256" key="8">
    <source>
        <dbReference type="ARBA" id="ARBA00023316"/>
    </source>
</evidence>
<evidence type="ECO:0000313" key="12">
    <source>
        <dbReference type="EMBL" id="QJT08978.1"/>
    </source>
</evidence>
<feature type="binding site" evidence="9">
    <location>
        <position position="215"/>
    </location>
    <ligand>
        <name>Zn(2+)</name>
        <dbReference type="ChEBI" id="CHEBI:29105"/>
        <note>catalytic</note>
    </ligand>
</feature>
<feature type="binding site" evidence="9">
    <location>
        <position position="154"/>
    </location>
    <ligand>
        <name>Zn(2+)</name>
        <dbReference type="ChEBI" id="CHEBI:29105"/>
        <note>catalytic</note>
    </ligand>
</feature>
<protein>
    <recommendedName>
        <fullName evidence="9 10">D-alanyl-D-alanine dipeptidase</fullName>
        <shortName evidence="9 10">D-Ala-D-Ala dipeptidase</shortName>
        <ecNumber evidence="9 10">3.4.13.22</ecNumber>
    </recommendedName>
</protein>
<keyword evidence="5 9" id="KW-0862">Zinc</keyword>
<evidence type="ECO:0000256" key="11">
    <source>
        <dbReference type="SAM" id="SignalP"/>
    </source>
</evidence>
<feature type="site" description="Transition state stabilizer" evidence="9">
    <location>
        <position position="102"/>
    </location>
</feature>
<keyword evidence="6 9" id="KW-0224">Dipeptidase</keyword>
<feature type="chain" id="PRO_5046483979" description="D-alanyl-D-alanine dipeptidase" evidence="11">
    <location>
        <begin position="30"/>
        <end position="233"/>
    </location>
</feature>
<evidence type="ECO:0000256" key="5">
    <source>
        <dbReference type="ARBA" id="ARBA00022833"/>
    </source>
</evidence>
<keyword evidence="3 9" id="KW-0479">Metal-binding</keyword>
<evidence type="ECO:0000256" key="1">
    <source>
        <dbReference type="ARBA" id="ARBA00001362"/>
    </source>
</evidence>